<keyword evidence="4" id="KW-1185">Reference proteome</keyword>
<dbReference type="Proteomes" id="UP000028990">
    <property type="component" value="Unassembled WGS sequence"/>
</dbReference>
<feature type="region of interest" description="Disordered" evidence="1">
    <location>
        <begin position="24"/>
        <end position="52"/>
    </location>
</feature>
<feature type="compositionally biased region" description="Basic and acidic residues" evidence="1">
    <location>
        <begin position="33"/>
        <end position="43"/>
    </location>
</feature>
<evidence type="ECO:0000256" key="2">
    <source>
        <dbReference type="SAM" id="SignalP"/>
    </source>
</evidence>
<gene>
    <name evidence="3" type="ORF">H920_13605</name>
</gene>
<name>A0A091CYY3_FUKDA</name>
<evidence type="ECO:0000256" key="1">
    <source>
        <dbReference type="SAM" id="MobiDB-lite"/>
    </source>
</evidence>
<dbReference type="EMBL" id="KN123449">
    <property type="protein sequence ID" value="KFO25024.1"/>
    <property type="molecule type" value="Genomic_DNA"/>
</dbReference>
<protein>
    <submittedName>
        <fullName evidence="3">Uncharacterized protein</fullName>
    </submittedName>
</protein>
<evidence type="ECO:0000313" key="4">
    <source>
        <dbReference type="Proteomes" id="UP000028990"/>
    </source>
</evidence>
<reference evidence="3 4" key="1">
    <citation type="submission" date="2013-11" db="EMBL/GenBank/DDBJ databases">
        <title>The Damaraland mole rat (Fukomys damarensis) genome and evolution of African mole rats.</title>
        <authorList>
            <person name="Gladyshev V.N."/>
            <person name="Fang X."/>
        </authorList>
    </citation>
    <scope>NUCLEOTIDE SEQUENCE [LARGE SCALE GENOMIC DNA]</scope>
    <source>
        <tissue evidence="3">Liver</tissue>
    </source>
</reference>
<dbReference type="AlphaFoldDB" id="A0A091CYY3"/>
<evidence type="ECO:0000313" key="3">
    <source>
        <dbReference type="EMBL" id="KFO25024.1"/>
    </source>
</evidence>
<keyword evidence="2" id="KW-0732">Signal</keyword>
<accession>A0A091CYY3</accession>
<organism evidence="3 4">
    <name type="scientific">Fukomys damarensis</name>
    <name type="common">Damaraland mole rat</name>
    <name type="synonym">Cryptomys damarensis</name>
    <dbReference type="NCBI Taxonomy" id="885580"/>
    <lineage>
        <taxon>Eukaryota</taxon>
        <taxon>Metazoa</taxon>
        <taxon>Chordata</taxon>
        <taxon>Craniata</taxon>
        <taxon>Vertebrata</taxon>
        <taxon>Euteleostomi</taxon>
        <taxon>Mammalia</taxon>
        <taxon>Eutheria</taxon>
        <taxon>Euarchontoglires</taxon>
        <taxon>Glires</taxon>
        <taxon>Rodentia</taxon>
        <taxon>Hystricomorpha</taxon>
        <taxon>Bathyergidae</taxon>
        <taxon>Fukomys</taxon>
    </lineage>
</organism>
<sequence length="99" mass="10683">MAAVRMLLGLLAVALLGLSSAHNLEEGEDQEEKGEQGHRKGEQGDQVENQLGRSVQVVISSTPPGEVGFLSSLDTASEIIIPVPSDWKADEYREHQACQ</sequence>
<proteinExistence type="predicted"/>
<feature type="signal peptide" evidence="2">
    <location>
        <begin position="1"/>
        <end position="21"/>
    </location>
</feature>
<feature type="chain" id="PRO_5001871167" evidence="2">
    <location>
        <begin position="22"/>
        <end position="99"/>
    </location>
</feature>